<accession>A0A8I6RE46</accession>
<sequence length="135" mass="14522">MSSDGDSNSIPTDNNWKLYDIIIGLTTSTPLVTFLAMWYQIFLWALFSSLLVHAIAAIIAFATLRKHHFGKFFPVVIVVMGVGGPLTSGVLSSGAIAFVYRASSLQMTPLHACFWGIGQTIVGAAIGFTRVLATL</sequence>
<dbReference type="GeneID" id="106663265"/>
<proteinExistence type="inferred from homology"/>
<protein>
    <recommendedName>
        <fullName evidence="9">Transmembrane protein 170A</fullName>
    </recommendedName>
</protein>
<evidence type="ECO:0000256" key="4">
    <source>
        <dbReference type="ARBA" id="ARBA00022989"/>
    </source>
</evidence>
<dbReference type="AlphaFoldDB" id="A0A8I6RE46"/>
<evidence type="ECO:0000313" key="7">
    <source>
        <dbReference type="EnsemblMetazoa" id="XP_014243454.1"/>
    </source>
</evidence>
<dbReference type="PANTHER" id="PTHR22779:SF6">
    <property type="entry name" value="SD17342P"/>
    <property type="match status" value="1"/>
</dbReference>
<dbReference type="KEGG" id="clec:106663265"/>
<dbReference type="RefSeq" id="XP_014243454.1">
    <property type="nucleotide sequence ID" value="XM_014387968.2"/>
</dbReference>
<keyword evidence="5 6" id="KW-0472">Membrane</keyword>
<dbReference type="Proteomes" id="UP000494040">
    <property type="component" value="Unassembled WGS sequence"/>
</dbReference>
<evidence type="ECO:0000256" key="5">
    <source>
        <dbReference type="ARBA" id="ARBA00023136"/>
    </source>
</evidence>
<feature type="transmembrane region" description="Helical" evidence="6">
    <location>
        <begin position="76"/>
        <end position="100"/>
    </location>
</feature>
<evidence type="ECO:0000256" key="6">
    <source>
        <dbReference type="SAM" id="Phobius"/>
    </source>
</evidence>
<keyword evidence="4 6" id="KW-1133">Transmembrane helix</keyword>
<dbReference type="InterPro" id="IPR019334">
    <property type="entry name" value="TMEM170A/B/YPR153W-like"/>
</dbReference>
<dbReference type="EnsemblMetazoa" id="XM_014387968.2">
    <property type="protein sequence ID" value="XP_014243454.1"/>
    <property type="gene ID" value="LOC106663265"/>
</dbReference>
<dbReference type="OMA" id="GRFMSVG"/>
<evidence type="ECO:0000256" key="2">
    <source>
        <dbReference type="ARBA" id="ARBA00006325"/>
    </source>
</evidence>
<evidence type="ECO:0000256" key="1">
    <source>
        <dbReference type="ARBA" id="ARBA00004141"/>
    </source>
</evidence>
<dbReference type="OrthoDB" id="13807at2759"/>
<organism evidence="7 8">
    <name type="scientific">Cimex lectularius</name>
    <name type="common">Bed bug</name>
    <name type="synonym">Acanthia lectularia</name>
    <dbReference type="NCBI Taxonomy" id="79782"/>
    <lineage>
        <taxon>Eukaryota</taxon>
        <taxon>Metazoa</taxon>
        <taxon>Ecdysozoa</taxon>
        <taxon>Arthropoda</taxon>
        <taxon>Hexapoda</taxon>
        <taxon>Insecta</taxon>
        <taxon>Pterygota</taxon>
        <taxon>Neoptera</taxon>
        <taxon>Paraneoptera</taxon>
        <taxon>Hemiptera</taxon>
        <taxon>Heteroptera</taxon>
        <taxon>Panheteroptera</taxon>
        <taxon>Cimicomorpha</taxon>
        <taxon>Cimicidae</taxon>
        <taxon>Cimex</taxon>
    </lineage>
</organism>
<evidence type="ECO:0000313" key="8">
    <source>
        <dbReference type="Proteomes" id="UP000494040"/>
    </source>
</evidence>
<name>A0A8I6RE46_CIMLE</name>
<evidence type="ECO:0008006" key="9">
    <source>
        <dbReference type="Google" id="ProtNLM"/>
    </source>
</evidence>
<comment type="similarity">
    <text evidence="2">Belongs to the TMEM170 family.</text>
</comment>
<feature type="transmembrane region" description="Helical" evidence="6">
    <location>
        <begin position="41"/>
        <end position="64"/>
    </location>
</feature>
<comment type="subcellular location">
    <subcellularLocation>
        <location evidence="1">Membrane</location>
        <topology evidence="1">Multi-pass membrane protein</topology>
    </subcellularLocation>
</comment>
<feature type="transmembrane region" description="Helical" evidence="6">
    <location>
        <begin position="112"/>
        <end position="133"/>
    </location>
</feature>
<keyword evidence="3 6" id="KW-0812">Transmembrane</keyword>
<dbReference type="GO" id="GO:0016020">
    <property type="term" value="C:membrane"/>
    <property type="evidence" value="ECO:0007669"/>
    <property type="project" value="UniProtKB-SubCell"/>
</dbReference>
<dbReference type="PANTHER" id="PTHR22779">
    <property type="entry name" value="SD17342P"/>
    <property type="match status" value="1"/>
</dbReference>
<keyword evidence="8" id="KW-1185">Reference proteome</keyword>
<reference evidence="7" key="1">
    <citation type="submission" date="2022-01" db="UniProtKB">
        <authorList>
            <consortium name="EnsemblMetazoa"/>
        </authorList>
    </citation>
    <scope>IDENTIFICATION</scope>
</reference>
<dbReference type="Pfam" id="PF10190">
    <property type="entry name" value="Tmemb_170"/>
    <property type="match status" value="1"/>
</dbReference>
<evidence type="ECO:0000256" key="3">
    <source>
        <dbReference type="ARBA" id="ARBA00022692"/>
    </source>
</evidence>